<dbReference type="InterPro" id="IPR053781">
    <property type="entry name" value="F-box_AtFBL13-like"/>
</dbReference>
<gene>
    <name evidence="3" type="ORF">CFP56_005205</name>
</gene>
<feature type="non-terminal residue" evidence="3">
    <location>
        <position position="1"/>
    </location>
</feature>
<protein>
    <submittedName>
        <fullName evidence="3">F-box/lrr-repeat protein</fullName>
    </submittedName>
</protein>
<dbReference type="Proteomes" id="UP000237347">
    <property type="component" value="Unassembled WGS sequence"/>
</dbReference>
<feature type="domain" description="F-box" evidence="1">
    <location>
        <begin position="11"/>
        <end position="46"/>
    </location>
</feature>
<keyword evidence="4" id="KW-1185">Reference proteome</keyword>
<feature type="domain" description="At1g61320/AtMIF1 LRR" evidence="2">
    <location>
        <begin position="75"/>
        <end position="439"/>
    </location>
</feature>
<dbReference type="PANTHER" id="PTHR34145:SF68">
    <property type="entry name" value="FBD DOMAIN-CONTAINING PROTEIN"/>
    <property type="match status" value="1"/>
</dbReference>
<evidence type="ECO:0000259" key="2">
    <source>
        <dbReference type="Pfam" id="PF23622"/>
    </source>
</evidence>
<dbReference type="AlphaFoldDB" id="A0AAW0LC41"/>
<dbReference type="Pfam" id="PF00646">
    <property type="entry name" value="F-box"/>
    <property type="match status" value="1"/>
</dbReference>
<dbReference type="InterPro" id="IPR001810">
    <property type="entry name" value="F-box_dom"/>
</dbReference>
<dbReference type="Gene3D" id="3.80.10.10">
    <property type="entry name" value="Ribonuclease Inhibitor"/>
    <property type="match status" value="1"/>
</dbReference>
<dbReference type="PANTHER" id="PTHR34145">
    <property type="entry name" value="OS02G0105600 PROTEIN"/>
    <property type="match status" value="1"/>
</dbReference>
<evidence type="ECO:0000259" key="1">
    <source>
        <dbReference type="Pfam" id="PF00646"/>
    </source>
</evidence>
<dbReference type="EMBL" id="PKMF04000129">
    <property type="protein sequence ID" value="KAK7848306.1"/>
    <property type="molecule type" value="Genomic_DNA"/>
</dbReference>
<name>A0AAW0LC41_QUESU</name>
<dbReference type="CDD" id="cd22160">
    <property type="entry name" value="F-box_AtFBL13-like"/>
    <property type="match status" value="1"/>
</dbReference>
<sequence length="466" mass="53394">KVKKSSDEDRISGLSDDILSEILSLLAIKEAVGTCIFSKRWRYVWTFMHRLEFDSFKDFPSMKSDSFTQMVSQVVTLHKGLNLHELRILFNSHQDNSFPHIHRWIAFAILCGTARIELNLSMFRLLSGFCGHPKVTYAIPPDFFDRKNKAVDDIDHYLKHLDSNSAILISRSGRHFGVDNFFSSVRDLSFTQVYLNDQDVENILSNCTSLERLHVETCSTLFSIKHVYHPLKLKCLELFKCWSMTTLEILAPNLVTFGYRGPKINIFLKGVRHLVDLTVTTPLICLDYPKGISYVLDQFSCYFSQLKVLQMEVEAEKAYRNVPELSNLKLLMFYGEKCSKIENSTLIGITSVIMASPVLHRFELHLFRHKPCTGSGGKLISKGPHKYLKEVVLSGFKGLPIEIDFATYLLDNAIALEKMEIITSYIYLLGRRWCVAENNNEVHSRKQAQLFREGLASNNRSKIVVS</sequence>
<proteinExistence type="predicted"/>
<dbReference type="InterPro" id="IPR055357">
    <property type="entry name" value="LRR_At1g61320_AtMIF1"/>
</dbReference>
<evidence type="ECO:0000313" key="4">
    <source>
        <dbReference type="Proteomes" id="UP000237347"/>
    </source>
</evidence>
<dbReference type="InterPro" id="IPR032675">
    <property type="entry name" value="LRR_dom_sf"/>
</dbReference>
<evidence type="ECO:0000313" key="3">
    <source>
        <dbReference type="EMBL" id="KAK7848306.1"/>
    </source>
</evidence>
<dbReference type="SUPFAM" id="SSF81383">
    <property type="entry name" value="F-box domain"/>
    <property type="match status" value="1"/>
</dbReference>
<dbReference type="Pfam" id="PF23622">
    <property type="entry name" value="LRR_At1g61320_AtMIF1"/>
    <property type="match status" value="1"/>
</dbReference>
<reference evidence="3 4" key="1">
    <citation type="journal article" date="2018" name="Sci. Data">
        <title>The draft genome sequence of cork oak.</title>
        <authorList>
            <person name="Ramos A.M."/>
            <person name="Usie A."/>
            <person name="Barbosa P."/>
            <person name="Barros P.M."/>
            <person name="Capote T."/>
            <person name="Chaves I."/>
            <person name="Simoes F."/>
            <person name="Abreu I."/>
            <person name="Carrasquinho I."/>
            <person name="Faro C."/>
            <person name="Guimaraes J.B."/>
            <person name="Mendonca D."/>
            <person name="Nobrega F."/>
            <person name="Rodrigues L."/>
            <person name="Saibo N.J.M."/>
            <person name="Varela M.C."/>
            <person name="Egas C."/>
            <person name="Matos J."/>
            <person name="Miguel C.M."/>
            <person name="Oliveira M.M."/>
            <person name="Ricardo C.P."/>
            <person name="Goncalves S."/>
        </authorList>
    </citation>
    <scope>NUCLEOTIDE SEQUENCE [LARGE SCALE GENOMIC DNA]</scope>
    <source>
        <strain evidence="4">cv. HL8</strain>
    </source>
</reference>
<comment type="caution">
    <text evidence="3">The sequence shown here is derived from an EMBL/GenBank/DDBJ whole genome shotgun (WGS) entry which is preliminary data.</text>
</comment>
<dbReference type="InterPro" id="IPR036047">
    <property type="entry name" value="F-box-like_dom_sf"/>
</dbReference>
<dbReference type="InterPro" id="IPR053772">
    <property type="entry name" value="At1g61320/At1g61330-like"/>
</dbReference>
<organism evidence="3 4">
    <name type="scientific">Quercus suber</name>
    <name type="common">Cork oak</name>
    <dbReference type="NCBI Taxonomy" id="58331"/>
    <lineage>
        <taxon>Eukaryota</taxon>
        <taxon>Viridiplantae</taxon>
        <taxon>Streptophyta</taxon>
        <taxon>Embryophyta</taxon>
        <taxon>Tracheophyta</taxon>
        <taxon>Spermatophyta</taxon>
        <taxon>Magnoliopsida</taxon>
        <taxon>eudicotyledons</taxon>
        <taxon>Gunneridae</taxon>
        <taxon>Pentapetalae</taxon>
        <taxon>rosids</taxon>
        <taxon>fabids</taxon>
        <taxon>Fagales</taxon>
        <taxon>Fagaceae</taxon>
        <taxon>Quercus</taxon>
    </lineage>
</organism>
<accession>A0AAW0LC41</accession>